<dbReference type="Proteomes" id="UP000027318">
    <property type="component" value="Unassembled WGS sequence"/>
</dbReference>
<organism evidence="3 4">
    <name type="scientific">Nitrincola lacisaponensis</name>
    <dbReference type="NCBI Taxonomy" id="267850"/>
    <lineage>
        <taxon>Bacteria</taxon>
        <taxon>Pseudomonadati</taxon>
        <taxon>Pseudomonadota</taxon>
        <taxon>Gammaproteobacteria</taxon>
        <taxon>Oceanospirillales</taxon>
        <taxon>Oceanospirillaceae</taxon>
        <taxon>Nitrincola</taxon>
    </lineage>
</organism>
<name>A0A063Y698_9GAMM</name>
<dbReference type="InterPro" id="IPR007597">
    <property type="entry name" value="CheC"/>
</dbReference>
<evidence type="ECO:0000313" key="3">
    <source>
        <dbReference type="EMBL" id="KDE41224.1"/>
    </source>
</evidence>
<dbReference type="CDD" id="cd17910">
    <property type="entry name" value="CheC_ClassII"/>
    <property type="match status" value="1"/>
</dbReference>
<dbReference type="RefSeq" id="WP_036543021.1">
    <property type="nucleotide sequence ID" value="NZ_JBKBNO010000006.1"/>
</dbReference>
<dbReference type="EMBL" id="JMSZ01000007">
    <property type="protein sequence ID" value="KDE41224.1"/>
    <property type="molecule type" value="Genomic_DNA"/>
</dbReference>
<proteinExistence type="predicted"/>
<dbReference type="Gene3D" id="3.40.1550.10">
    <property type="entry name" value="CheC-like"/>
    <property type="match status" value="1"/>
</dbReference>
<sequence length="210" mass="23636">MTQNSLIANEPNELNELRQDALQEIFNISMGQAADSLASLVNDRVHLSVPQMHWVEKSRVQDLKAAMKRVPKGAIICQPFFGYLKGEILVCYEQGTQYEVIGQSLAYSRVDTQRWQHELLLEITNILGGACLRGVAEQLNIRIDFGAPALIDRHNDVTAILLNPSSVWVKALMMEIGFSVQTMSMTSDILICMPEHYIDKLFSCIDLLLE</sequence>
<dbReference type="STRING" id="267850.ADINL_0297"/>
<keyword evidence="1" id="KW-0145">Chemotaxis</keyword>
<feature type="domain" description="CheC-like protein" evidence="2">
    <location>
        <begin position="19"/>
        <end position="51"/>
    </location>
</feature>
<reference evidence="3 4" key="1">
    <citation type="journal article" date="2005" name="Int. J. Syst. Evol. Microbiol.">
        <title>Nitrincola lacisaponensis gen. nov., sp. nov., a novel alkaliphilic bacterium isolated from an alkaline, saline lake.</title>
        <authorList>
            <person name="Dimitriu P.A."/>
            <person name="Shukla S.K."/>
            <person name="Conradt J."/>
            <person name="Marquez M.C."/>
            <person name="Ventosa A."/>
            <person name="Maglia A."/>
            <person name="Peyton B.M."/>
            <person name="Pinkart H.C."/>
            <person name="Mormile M.R."/>
        </authorList>
    </citation>
    <scope>NUCLEOTIDE SEQUENCE [LARGE SCALE GENOMIC DNA]</scope>
    <source>
        <strain evidence="3 4">4CA</strain>
    </source>
</reference>
<comment type="caution">
    <text evidence="3">The sequence shown here is derived from an EMBL/GenBank/DDBJ whole genome shotgun (WGS) entry which is preliminary data.</text>
</comment>
<dbReference type="Pfam" id="PF04509">
    <property type="entry name" value="CheC"/>
    <property type="match status" value="1"/>
</dbReference>
<evidence type="ECO:0000256" key="1">
    <source>
        <dbReference type="ARBA" id="ARBA00022500"/>
    </source>
</evidence>
<dbReference type="PANTHER" id="PTHR43484:SF1">
    <property type="entry name" value="FLAGELLAR MOTOR SWITCH PROTEIN FLIN"/>
    <property type="match status" value="1"/>
</dbReference>
<dbReference type="GO" id="GO:0016787">
    <property type="term" value="F:hydrolase activity"/>
    <property type="evidence" value="ECO:0007669"/>
    <property type="project" value="InterPro"/>
</dbReference>
<dbReference type="InterPro" id="IPR051469">
    <property type="entry name" value="FliN/MopA/SpaO"/>
</dbReference>
<dbReference type="AlphaFoldDB" id="A0A063Y698"/>
<evidence type="ECO:0000259" key="2">
    <source>
        <dbReference type="Pfam" id="PF04509"/>
    </source>
</evidence>
<dbReference type="GO" id="GO:0006935">
    <property type="term" value="P:chemotaxis"/>
    <property type="evidence" value="ECO:0007669"/>
    <property type="project" value="UniProtKB-KW"/>
</dbReference>
<evidence type="ECO:0000313" key="4">
    <source>
        <dbReference type="Proteomes" id="UP000027318"/>
    </source>
</evidence>
<dbReference type="OrthoDB" id="281471at2"/>
<keyword evidence="4" id="KW-1185">Reference proteome</keyword>
<gene>
    <name evidence="3" type="ORF">ADINL_0297</name>
</gene>
<protein>
    <submittedName>
        <fullName evidence="3">Chemotaxis protein CheC--inhibitor of MCP methylation</fullName>
    </submittedName>
</protein>
<dbReference type="SUPFAM" id="SSF103039">
    <property type="entry name" value="CheC-like"/>
    <property type="match status" value="1"/>
</dbReference>
<accession>A0A063Y698</accession>
<dbReference type="InterPro" id="IPR028976">
    <property type="entry name" value="CheC-like_sf"/>
</dbReference>
<dbReference type="PANTHER" id="PTHR43484">
    <property type="match status" value="1"/>
</dbReference>